<dbReference type="InterPro" id="IPR011991">
    <property type="entry name" value="ArsR-like_HTH"/>
</dbReference>
<dbReference type="GO" id="GO:0005829">
    <property type="term" value="C:cytosol"/>
    <property type="evidence" value="ECO:0007669"/>
    <property type="project" value="TreeGrafter"/>
</dbReference>
<evidence type="ECO:0000256" key="2">
    <source>
        <dbReference type="ARBA" id="ARBA00023125"/>
    </source>
</evidence>
<dbReference type="PANTHER" id="PTHR30154">
    <property type="entry name" value="LEUCINE-RESPONSIVE REGULATORY PROTEIN"/>
    <property type="match status" value="1"/>
</dbReference>
<sequence>MVDDVDRKLIRILKENSRLSYVEIGKKIFLSPSSVRERIKKLEDTGVIKAYTLNINENLLGNSLEVFIMLKIFSGKFKTVISEISSYAEVKEAYRITGQHNVHMRVALKDQLHLQQFIDKLVTFGEPTTHLILSKVGNS</sequence>
<dbReference type="GO" id="GO:0006355">
    <property type="term" value="P:regulation of DNA-templated transcription"/>
    <property type="evidence" value="ECO:0007669"/>
    <property type="project" value="UniProtKB-ARBA"/>
</dbReference>
<protein>
    <submittedName>
        <fullName evidence="5">Transcriptional regulator, AsnC family</fullName>
    </submittedName>
</protein>
<dbReference type="STRING" id="390640.SAMN04488034_10399"/>
<dbReference type="Proteomes" id="UP000199448">
    <property type="component" value="Unassembled WGS sequence"/>
</dbReference>
<dbReference type="OrthoDB" id="9800326at2"/>
<organism evidence="5 6">
    <name type="scientific">Salinimicrobium catena</name>
    <dbReference type="NCBI Taxonomy" id="390640"/>
    <lineage>
        <taxon>Bacteria</taxon>
        <taxon>Pseudomonadati</taxon>
        <taxon>Bacteroidota</taxon>
        <taxon>Flavobacteriia</taxon>
        <taxon>Flavobacteriales</taxon>
        <taxon>Flavobacteriaceae</taxon>
        <taxon>Salinimicrobium</taxon>
    </lineage>
</organism>
<dbReference type="InterPro" id="IPR036388">
    <property type="entry name" value="WH-like_DNA-bd_sf"/>
</dbReference>
<dbReference type="SMART" id="SM00344">
    <property type="entry name" value="HTH_ASNC"/>
    <property type="match status" value="1"/>
</dbReference>
<dbReference type="Gene3D" id="3.30.70.920">
    <property type="match status" value="1"/>
</dbReference>
<keyword evidence="6" id="KW-1185">Reference proteome</keyword>
<dbReference type="SUPFAM" id="SSF54909">
    <property type="entry name" value="Dimeric alpha+beta barrel"/>
    <property type="match status" value="1"/>
</dbReference>
<proteinExistence type="predicted"/>
<dbReference type="SUPFAM" id="SSF46785">
    <property type="entry name" value="Winged helix' DNA-binding domain"/>
    <property type="match status" value="1"/>
</dbReference>
<feature type="domain" description="HTH asnC-type" evidence="4">
    <location>
        <begin position="2"/>
        <end position="63"/>
    </location>
</feature>
<dbReference type="CDD" id="cd00090">
    <property type="entry name" value="HTH_ARSR"/>
    <property type="match status" value="1"/>
</dbReference>
<keyword evidence="3" id="KW-0804">Transcription</keyword>
<dbReference type="Pfam" id="PF01037">
    <property type="entry name" value="AsnC_trans_reg"/>
    <property type="match status" value="1"/>
</dbReference>
<evidence type="ECO:0000313" key="5">
    <source>
        <dbReference type="EMBL" id="SEE92649.1"/>
    </source>
</evidence>
<keyword evidence="1" id="KW-0805">Transcription regulation</keyword>
<dbReference type="GO" id="GO:0043565">
    <property type="term" value="F:sequence-specific DNA binding"/>
    <property type="evidence" value="ECO:0007669"/>
    <property type="project" value="InterPro"/>
</dbReference>
<evidence type="ECO:0000313" key="6">
    <source>
        <dbReference type="Proteomes" id="UP000199448"/>
    </source>
</evidence>
<dbReference type="InterPro" id="IPR011008">
    <property type="entry name" value="Dimeric_a/b-barrel"/>
</dbReference>
<evidence type="ECO:0000256" key="3">
    <source>
        <dbReference type="ARBA" id="ARBA00023163"/>
    </source>
</evidence>
<dbReference type="PROSITE" id="PS50956">
    <property type="entry name" value="HTH_ASNC_2"/>
    <property type="match status" value="1"/>
</dbReference>
<dbReference type="InterPro" id="IPR019887">
    <property type="entry name" value="Tscrpt_reg_AsnC/Lrp_C"/>
</dbReference>
<evidence type="ECO:0000256" key="1">
    <source>
        <dbReference type="ARBA" id="ARBA00023015"/>
    </source>
</evidence>
<reference evidence="5 6" key="1">
    <citation type="submission" date="2016-10" db="EMBL/GenBank/DDBJ databases">
        <authorList>
            <person name="de Groot N.N."/>
        </authorList>
    </citation>
    <scope>NUCLEOTIDE SEQUENCE [LARGE SCALE GENOMIC DNA]</scope>
    <source>
        <strain evidence="5 6">DSM 23553</strain>
    </source>
</reference>
<gene>
    <name evidence="5" type="ORF">SAMN04488034_10399</name>
</gene>
<dbReference type="Pfam" id="PF13412">
    <property type="entry name" value="HTH_24"/>
    <property type="match status" value="1"/>
</dbReference>
<accession>A0A1H5MTG0</accession>
<dbReference type="InterPro" id="IPR036390">
    <property type="entry name" value="WH_DNA-bd_sf"/>
</dbReference>
<keyword evidence="2" id="KW-0238">DNA-binding</keyword>
<evidence type="ECO:0000259" key="4">
    <source>
        <dbReference type="PROSITE" id="PS50956"/>
    </source>
</evidence>
<dbReference type="RefSeq" id="WP_093113058.1">
    <property type="nucleotide sequence ID" value="NZ_FNGG01000003.1"/>
</dbReference>
<dbReference type="PRINTS" id="PR00033">
    <property type="entry name" value="HTHASNC"/>
</dbReference>
<dbReference type="AlphaFoldDB" id="A0A1H5MTG0"/>
<dbReference type="GO" id="GO:0043200">
    <property type="term" value="P:response to amino acid"/>
    <property type="evidence" value="ECO:0007669"/>
    <property type="project" value="TreeGrafter"/>
</dbReference>
<dbReference type="PANTHER" id="PTHR30154:SF34">
    <property type="entry name" value="TRANSCRIPTIONAL REGULATOR AZLB"/>
    <property type="match status" value="1"/>
</dbReference>
<dbReference type="Gene3D" id="1.10.10.10">
    <property type="entry name" value="Winged helix-like DNA-binding domain superfamily/Winged helix DNA-binding domain"/>
    <property type="match status" value="1"/>
</dbReference>
<dbReference type="InterPro" id="IPR000485">
    <property type="entry name" value="AsnC-type_HTH_dom"/>
</dbReference>
<dbReference type="InterPro" id="IPR019888">
    <property type="entry name" value="Tscrpt_reg_AsnC-like"/>
</dbReference>
<name>A0A1H5MTG0_9FLAO</name>
<dbReference type="EMBL" id="FNUG01000003">
    <property type="protein sequence ID" value="SEE92649.1"/>
    <property type="molecule type" value="Genomic_DNA"/>
</dbReference>